<accession>A0A261FX90</accession>
<feature type="region of interest" description="Disordered" evidence="2">
    <location>
        <begin position="235"/>
        <end position="263"/>
    </location>
</feature>
<comment type="caution">
    <text evidence="4">The sequence shown here is derived from an EMBL/GenBank/DDBJ whole genome shotgun (WGS) entry which is preliminary data.</text>
</comment>
<feature type="compositionally biased region" description="Low complexity" evidence="2">
    <location>
        <begin position="324"/>
        <end position="336"/>
    </location>
</feature>
<evidence type="ECO:0000256" key="2">
    <source>
        <dbReference type="SAM" id="MobiDB-lite"/>
    </source>
</evidence>
<dbReference type="Gene3D" id="2.60.200.20">
    <property type="match status" value="1"/>
</dbReference>
<dbReference type="AlphaFoldDB" id="A0A261FX90"/>
<dbReference type="Pfam" id="PF00498">
    <property type="entry name" value="FHA"/>
    <property type="match status" value="1"/>
</dbReference>
<evidence type="ECO:0000259" key="3">
    <source>
        <dbReference type="PROSITE" id="PS50006"/>
    </source>
</evidence>
<protein>
    <submittedName>
        <fullName evidence="4">Fimv</fullName>
    </submittedName>
</protein>
<feature type="compositionally biased region" description="Polar residues" evidence="2">
    <location>
        <begin position="307"/>
        <end position="322"/>
    </location>
</feature>
<name>A0A261FX90_9BIFI</name>
<dbReference type="RefSeq" id="WP_094730341.1">
    <property type="nucleotide sequence ID" value="NZ_MWWY01000035.1"/>
</dbReference>
<feature type="region of interest" description="Disordered" evidence="2">
    <location>
        <begin position="307"/>
        <end position="342"/>
    </location>
</feature>
<proteinExistence type="predicted"/>
<keyword evidence="5" id="KW-1185">Reference proteome</keyword>
<dbReference type="Pfam" id="PF25591">
    <property type="entry name" value="LRV_2"/>
    <property type="match status" value="1"/>
</dbReference>
<dbReference type="PROSITE" id="PS50006">
    <property type="entry name" value="FHA_DOMAIN"/>
    <property type="match status" value="1"/>
</dbReference>
<dbReference type="InterPro" id="IPR000253">
    <property type="entry name" value="FHA_dom"/>
</dbReference>
<reference evidence="4 5" key="1">
    <citation type="journal article" date="2017" name="BMC Genomics">
        <title>Comparative genomic and phylogenomic analyses of the Bifidobacteriaceae family.</title>
        <authorList>
            <person name="Lugli G.A."/>
            <person name="Milani C."/>
            <person name="Turroni F."/>
            <person name="Duranti S."/>
            <person name="Mancabelli L."/>
            <person name="Mangifesta M."/>
            <person name="Ferrario C."/>
            <person name="Modesto M."/>
            <person name="Mattarelli P."/>
            <person name="Jiri K."/>
            <person name="van Sinderen D."/>
            <person name="Ventura M."/>
        </authorList>
    </citation>
    <scope>NUCLEOTIDE SEQUENCE [LARGE SCALE GENOMIC DNA]</scope>
    <source>
        <strain evidence="4 5">DSM 100202</strain>
    </source>
</reference>
<sequence length="435" mass="47016">MSDEQRSRRWLVKVKGCDQVSVLPSQSLEIGRKPIRPLPDDGVPRFEVSDETRSMSKRHAVLRVSANGVATLRDMRSTNGTYLVREDGNLIRLPEDIDFPLPSTAVRMQFGDVPVDFVQVEDSPEPEPSPAVTDLFTYATDDEKPAEPDAADLSVDDILDLRAGEPTSAFTASSVADRASQLRAAALQSFTPMVAPLDEANRPDAIANPVPLHVEPVKPQEPRDLFVDAMEHVLPSSSDQSEATRPMTTRLPDASPVTSVADTSAQVAATQQTAAAIADQPQAVQSAQSVQSAQPTVQPAVQLPVQSEATTPSTQPAVQQPITAPASAAEPAQQPAYTPAFEPGSVFDRVAKGEFRKPEPTVEVDGLTSDDAKHTTDFSVQFNMARHRELLPFLAMNPSLYDDLYAWLAARGDADIDAALADNPGYEEYRRAVGK</sequence>
<keyword evidence="1" id="KW-0597">Phosphoprotein</keyword>
<dbReference type="Proteomes" id="UP000216074">
    <property type="component" value="Unassembled WGS sequence"/>
</dbReference>
<organism evidence="4 5">
    <name type="scientific">Bifidobacterium hapali</name>
    <dbReference type="NCBI Taxonomy" id="1630172"/>
    <lineage>
        <taxon>Bacteria</taxon>
        <taxon>Bacillati</taxon>
        <taxon>Actinomycetota</taxon>
        <taxon>Actinomycetes</taxon>
        <taxon>Bifidobacteriales</taxon>
        <taxon>Bifidobacteriaceae</taxon>
        <taxon>Bifidobacterium</taxon>
    </lineage>
</organism>
<feature type="compositionally biased region" description="Polar residues" evidence="2">
    <location>
        <begin position="235"/>
        <end position="247"/>
    </location>
</feature>
<dbReference type="InterPro" id="IPR008984">
    <property type="entry name" value="SMAD_FHA_dom_sf"/>
</dbReference>
<dbReference type="CDD" id="cd00060">
    <property type="entry name" value="FHA"/>
    <property type="match status" value="1"/>
</dbReference>
<dbReference type="OrthoDB" id="3240300at2"/>
<dbReference type="InterPro" id="IPR057893">
    <property type="entry name" value="LRV_2"/>
</dbReference>
<gene>
    <name evidence="4" type="ORF">BHAP_1782</name>
</gene>
<evidence type="ECO:0000313" key="5">
    <source>
        <dbReference type="Proteomes" id="UP000216074"/>
    </source>
</evidence>
<feature type="domain" description="FHA" evidence="3">
    <location>
        <begin position="28"/>
        <end position="83"/>
    </location>
</feature>
<dbReference type="EMBL" id="MWWY01000035">
    <property type="protein sequence ID" value="OZG63595.1"/>
    <property type="molecule type" value="Genomic_DNA"/>
</dbReference>
<evidence type="ECO:0000256" key="1">
    <source>
        <dbReference type="ARBA" id="ARBA00022553"/>
    </source>
</evidence>
<dbReference type="SMART" id="SM00240">
    <property type="entry name" value="FHA"/>
    <property type="match status" value="1"/>
</dbReference>
<dbReference type="SUPFAM" id="SSF49879">
    <property type="entry name" value="SMAD/FHA domain"/>
    <property type="match status" value="1"/>
</dbReference>
<evidence type="ECO:0000313" key="4">
    <source>
        <dbReference type="EMBL" id="OZG63595.1"/>
    </source>
</evidence>